<accession>A0A1S9TE55</accession>
<gene>
    <name evidence="2" type="ORF">BW897_29935</name>
</gene>
<feature type="domain" description="HTH cro/C1-type" evidence="1">
    <location>
        <begin position="7"/>
        <end position="61"/>
    </location>
</feature>
<dbReference type="CDD" id="cd00093">
    <property type="entry name" value="HTH_XRE"/>
    <property type="match status" value="1"/>
</dbReference>
<organism evidence="2 3">
    <name type="scientific">Bacillus cereus</name>
    <dbReference type="NCBI Taxonomy" id="1396"/>
    <lineage>
        <taxon>Bacteria</taxon>
        <taxon>Bacillati</taxon>
        <taxon>Bacillota</taxon>
        <taxon>Bacilli</taxon>
        <taxon>Bacillales</taxon>
        <taxon>Bacillaceae</taxon>
        <taxon>Bacillus</taxon>
        <taxon>Bacillus cereus group</taxon>
    </lineage>
</organism>
<protein>
    <submittedName>
        <fullName evidence="2">Transcriptional regulator</fullName>
    </submittedName>
</protein>
<proteinExistence type="predicted"/>
<dbReference type="Gene3D" id="1.10.260.40">
    <property type="entry name" value="lambda repressor-like DNA-binding domains"/>
    <property type="match status" value="1"/>
</dbReference>
<dbReference type="SUPFAM" id="SSF47413">
    <property type="entry name" value="lambda repressor-like DNA-binding domains"/>
    <property type="match status" value="1"/>
</dbReference>
<evidence type="ECO:0000313" key="3">
    <source>
        <dbReference type="Proteomes" id="UP000190906"/>
    </source>
</evidence>
<dbReference type="SMART" id="SM00530">
    <property type="entry name" value="HTH_XRE"/>
    <property type="match status" value="1"/>
</dbReference>
<evidence type="ECO:0000313" key="2">
    <source>
        <dbReference type="EMBL" id="OOR08283.1"/>
    </source>
</evidence>
<dbReference type="RefSeq" id="WP_078205686.1">
    <property type="nucleotide sequence ID" value="NZ_MUAJ01000063.1"/>
</dbReference>
<dbReference type="Proteomes" id="UP000190906">
    <property type="component" value="Unassembled WGS sequence"/>
</dbReference>
<sequence>MRLKCKLRVIFAEREIRQKEFSKLIGISQTTMSSLVNNTTIPSFLTAYKIAKGLKLHMEEIWIEDIEEENKNA</sequence>
<comment type="caution">
    <text evidence="2">The sequence shown here is derived from an EMBL/GenBank/DDBJ whole genome shotgun (WGS) entry which is preliminary data.</text>
</comment>
<name>A0A1S9TE55_BACCE</name>
<dbReference type="EMBL" id="MUAJ01000063">
    <property type="protein sequence ID" value="OOR08283.1"/>
    <property type="molecule type" value="Genomic_DNA"/>
</dbReference>
<dbReference type="Pfam" id="PF01381">
    <property type="entry name" value="HTH_3"/>
    <property type="match status" value="1"/>
</dbReference>
<reference evidence="2 3" key="1">
    <citation type="submission" date="2017-01" db="EMBL/GenBank/DDBJ databases">
        <title>Bacillus cereus isolates.</title>
        <authorList>
            <person name="Beno S.M."/>
        </authorList>
    </citation>
    <scope>NUCLEOTIDE SEQUENCE [LARGE SCALE GENOMIC DNA]</scope>
    <source>
        <strain evidence="2 3">FSL H8-0485</strain>
    </source>
</reference>
<dbReference type="InterPro" id="IPR001387">
    <property type="entry name" value="Cro/C1-type_HTH"/>
</dbReference>
<dbReference type="InterPro" id="IPR010982">
    <property type="entry name" value="Lambda_DNA-bd_dom_sf"/>
</dbReference>
<dbReference type="PROSITE" id="PS50943">
    <property type="entry name" value="HTH_CROC1"/>
    <property type="match status" value="1"/>
</dbReference>
<dbReference type="GO" id="GO:0003677">
    <property type="term" value="F:DNA binding"/>
    <property type="evidence" value="ECO:0007669"/>
    <property type="project" value="InterPro"/>
</dbReference>
<dbReference type="AlphaFoldDB" id="A0A1S9TE55"/>
<evidence type="ECO:0000259" key="1">
    <source>
        <dbReference type="PROSITE" id="PS50943"/>
    </source>
</evidence>